<evidence type="ECO:0000313" key="11">
    <source>
        <dbReference type="Proteomes" id="UP000636888"/>
    </source>
</evidence>
<feature type="chain" id="PRO_5035205002" evidence="9">
    <location>
        <begin position="21"/>
        <end position="420"/>
    </location>
</feature>
<dbReference type="GO" id="GO:1990281">
    <property type="term" value="C:efflux pump complex"/>
    <property type="evidence" value="ECO:0007669"/>
    <property type="project" value="TreeGrafter"/>
</dbReference>
<keyword evidence="8" id="KW-0175">Coiled coil</keyword>
<dbReference type="InterPro" id="IPR003423">
    <property type="entry name" value="OMP_efflux"/>
</dbReference>
<dbReference type="EMBL" id="JAEMHM010000004">
    <property type="protein sequence ID" value="MBJ6724103.1"/>
    <property type="molecule type" value="Genomic_DNA"/>
</dbReference>
<keyword evidence="6" id="KW-0472">Membrane</keyword>
<dbReference type="RefSeq" id="WP_199382951.1">
    <property type="nucleotide sequence ID" value="NZ_JAEMHM010000004.1"/>
</dbReference>
<evidence type="ECO:0000256" key="8">
    <source>
        <dbReference type="SAM" id="Coils"/>
    </source>
</evidence>
<keyword evidence="4" id="KW-1134">Transmembrane beta strand</keyword>
<organism evidence="10 11">
    <name type="scientific">Geomesophilobacter sediminis</name>
    <dbReference type="NCBI Taxonomy" id="2798584"/>
    <lineage>
        <taxon>Bacteria</taxon>
        <taxon>Pseudomonadati</taxon>
        <taxon>Thermodesulfobacteriota</taxon>
        <taxon>Desulfuromonadia</taxon>
        <taxon>Geobacterales</taxon>
        <taxon>Geobacteraceae</taxon>
        <taxon>Geomesophilobacter</taxon>
    </lineage>
</organism>
<dbReference type="PANTHER" id="PTHR30026">
    <property type="entry name" value="OUTER MEMBRANE PROTEIN TOLC"/>
    <property type="match status" value="1"/>
</dbReference>
<dbReference type="Gene3D" id="1.20.1600.10">
    <property type="entry name" value="Outer membrane efflux proteins (OEP)"/>
    <property type="match status" value="1"/>
</dbReference>
<feature type="coiled-coil region" evidence="8">
    <location>
        <begin position="146"/>
        <end position="204"/>
    </location>
</feature>
<dbReference type="GO" id="GO:0015562">
    <property type="term" value="F:efflux transmembrane transporter activity"/>
    <property type="evidence" value="ECO:0007669"/>
    <property type="project" value="InterPro"/>
</dbReference>
<keyword evidence="7" id="KW-0998">Cell outer membrane</keyword>
<name>A0A8J7JBV2_9BACT</name>
<gene>
    <name evidence="10" type="ORF">JFN93_05230</name>
</gene>
<keyword evidence="5" id="KW-0812">Transmembrane</keyword>
<accession>A0A8J7JBV2</accession>
<comment type="caution">
    <text evidence="10">The sequence shown here is derived from an EMBL/GenBank/DDBJ whole genome shotgun (WGS) entry which is preliminary data.</text>
</comment>
<comment type="subcellular location">
    <subcellularLocation>
        <location evidence="1">Cell outer membrane</location>
    </subcellularLocation>
</comment>
<dbReference type="InterPro" id="IPR051906">
    <property type="entry name" value="TolC-like"/>
</dbReference>
<dbReference type="Pfam" id="PF02321">
    <property type="entry name" value="OEP"/>
    <property type="match status" value="2"/>
</dbReference>
<dbReference type="GO" id="GO:0015288">
    <property type="term" value="F:porin activity"/>
    <property type="evidence" value="ECO:0007669"/>
    <property type="project" value="TreeGrafter"/>
</dbReference>
<evidence type="ECO:0000256" key="2">
    <source>
        <dbReference type="ARBA" id="ARBA00007613"/>
    </source>
</evidence>
<dbReference type="PANTHER" id="PTHR30026:SF21">
    <property type="entry name" value="SLR1270 PROTEIN"/>
    <property type="match status" value="1"/>
</dbReference>
<dbReference type="SUPFAM" id="SSF56954">
    <property type="entry name" value="Outer membrane efflux proteins (OEP)"/>
    <property type="match status" value="1"/>
</dbReference>
<protein>
    <submittedName>
        <fullName evidence="10">TolC family protein</fullName>
    </submittedName>
</protein>
<evidence type="ECO:0000256" key="3">
    <source>
        <dbReference type="ARBA" id="ARBA00022448"/>
    </source>
</evidence>
<evidence type="ECO:0000256" key="1">
    <source>
        <dbReference type="ARBA" id="ARBA00004442"/>
    </source>
</evidence>
<keyword evidence="3" id="KW-0813">Transport</keyword>
<evidence type="ECO:0000256" key="5">
    <source>
        <dbReference type="ARBA" id="ARBA00022692"/>
    </source>
</evidence>
<comment type="similarity">
    <text evidence="2">Belongs to the outer membrane factor (OMF) (TC 1.B.17) family.</text>
</comment>
<keyword evidence="11" id="KW-1185">Reference proteome</keyword>
<proteinExistence type="inferred from homology"/>
<evidence type="ECO:0000256" key="7">
    <source>
        <dbReference type="ARBA" id="ARBA00023237"/>
    </source>
</evidence>
<feature type="coiled-coil region" evidence="8">
    <location>
        <begin position="315"/>
        <end position="360"/>
    </location>
</feature>
<evidence type="ECO:0000313" key="10">
    <source>
        <dbReference type="EMBL" id="MBJ6724103.1"/>
    </source>
</evidence>
<evidence type="ECO:0000256" key="9">
    <source>
        <dbReference type="SAM" id="SignalP"/>
    </source>
</evidence>
<keyword evidence="9" id="KW-0732">Signal</keyword>
<sequence>MQKTAGILAALLLMAGVAQAETLTLSDSLNRARATNLGLKATSYEETMAQDQIDVARSARLPRVDLQAGYTAQQAAQGFSLGPVSAETQDPDYAFLNFSIYQTLYDFGRTKTRIEEAQLQRQAAHYGYSGAEQDLFLQVVRAYFGVLEAKKLVEAANDELAQMTAHRKTAQALFDEGVVTRNDLLQAEVRVAAARQKLLAAQNQVENGWLNLDYLIGATPGFRAELTEDFRIGGMPAAGERVDFSNRAEIQAQRQVVSIGDLAVKEAKTNYYPEFFLRLALDYQQNSKVTEPAIMSATVGFKVNLFDGLATTARVREAVKARSRDEARLRDLETRVALELASAQNDLRVAKERITVAEKAIEQGVENLRITRDRYQEKVGTATDVVDAQTLLTQTRVDYFQSMFDYQVAAARVKRAIGEL</sequence>
<reference evidence="10" key="1">
    <citation type="submission" date="2020-12" db="EMBL/GenBank/DDBJ databases">
        <title>Geomonas sp. Red875, isolated from river sediment.</title>
        <authorList>
            <person name="Xu Z."/>
            <person name="Zhang Z."/>
            <person name="Masuda Y."/>
            <person name="Itoh H."/>
            <person name="Senoo K."/>
        </authorList>
    </citation>
    <scope>NUCLEOTIDE SEQUENCE</scope>
    <source>
        <strain evidence="10">Red875</strain>
    </source>
</reference>
<feature type="signal peptide" evidence="9">
    <location>
        <begin position="1"/>
        <end position="20"/>
    </location>
</feature>
<dbReference type="GO" id="GO:0009279">
    <property type="term" value="C:cell outer membrane"/>
    <property type="evidence" value="ECO:0007669"/>
    <property type="project" value="UniProtKB-SubCell"/>
</dbReference>
<dbReference type="AlphaFoldDB" id="A0A8J7JBV2"/>
<evidence type="ECO:0000256" key="6">
    <source>
        <dbReference type="ARBA" id="ARBA00023136"/>
    </source>
</evidence>
<dbReference type="Proteomes" id="UP000636888">
    <property type="component" value="Unassembled WGS sequence"/>
</dbReference>
<evidence type="ECO:0000256" key="4">
    <source>
        <dbReference type="ARBA" id="ARBA00022452"/>
    </source>
</evidence>